<dbReference type="Pfam" id="PF00196">
    <property type="entry name" value="GerE"/>
    <property type="match status" value="1"/>
</dbReference>
<dbReference type="Gene3D" id="1.10.10.10">
    <property type="entry name" value="Winged helix-like DNA-binding domain superfamily/Winged helix DNA-binding domain"/>
    <property type="match status" value="1"/>
</dbReference>
<dbReference type="InterPro" id="IPR016032">
    <property type="entry name" value="Sig_transdc_resp-reg_C-effctor"/>
</dbReference>
<dbReference type="EMBL" id="CP157484">
    <property type="protein sequence ID" value="XBO38336.1"/>
    <property type="molecule type" value="Genomic_DNA"/>
</dbReference>
<accession>A0AAU7JDJ6</accession>
<keyword evidence="2" id="KW-0238">DNA-binding</keyword>
<dbReference type="SUPFAM" id="SSF46894">
    <property type="entry name" value="C-terminal effector domain of the bipartite response regulators"/>
    <property type="match status" value="1"/>
</dbReference>
<gene>
    <name evidence="5" type="ORF">ABEG18_21935</name>
</gene>
<dbReference type="GO" id="GO:0003677">
    <property type="term" value="F:DNA binding"/>
    <property type="evidence" value="ECO:0007669"/>
    <property type="project" value="UniProtKB-KW"/>
</dbReference>
<evidence type="ECO:0000256" key="1">
    <source>
        <dbReference type="ARBA" id="ARBA00023015"/>
    </source>
</evidence>
<name>A0AAU7JDJ6_9HYPH</name>
<dbReference type="CDD" id="cd06170">
    <property type="entry name" value="LuxR_C_like"/>
    <property type="match status" value="1"/>
</dbReference>
<keyword evidence="3" id="KW-0804">Transcription</keyword>
<dbReference type="AlphaFoldDB" id="A0AAU7JDJ6"/>
<dbReference type="SMART" id="SM00421">
    <property type="entry name" value="HTH_LUXR"/>
    <property type="match status" value="1"/>
</dbReference>
<dbReference type="PRINTS" id="PR00038">
    <property type="entry name" value="HTHLUXR"/>
</dbReference>
<feature type="domain" description="HTH luxR-type" evidence="4">
    <location>
        <begin position="17"/>
        <end position="82"/>
    </location>
</feature>
<dbReference type="RefSeq" id="WP_406855175.1">
    <property type="nucleotide sequence ID" value="NZ_CP157484.1"/>
</dbReference>
<evidence type="ECO:0000256" key="3">
    <source>
        <dbReference type="ARBA" id="ARBA00023163"/>
    </source>
</evidence>
<protein>
    <submittedName>
        <fullName evidence="5">Helix-turn-helix transcriptional regulator</fullName>
    </submittedName>
</protein>
<evidence type="ECO:0000259" key="4">
    <source>
        <dbReference type="PROSITE" id="PS50043"/>
    </source>
</evidence>
<dbReference type="PANTHER" id="PTHR44688:SF16">
    <property type="entry name" value="DNA-BINDING TRANSCRIPTIONAL ACTIVATOR DEVR_DOSR"/>
    <property type="match status" value="1"/>
</dbReference>
<proteinExistence type="predicted"/>
<dbReference type="GO" id="GO:0006355">
    <property type="term" value="P:regulation of DNA-templated transcription"/>
    <property type="evidence" value="ECO:0007669"/>
    <property type="project" value="InterPro"/>
</dbReference>
<organism evidence="5">
    <name type="scientific">Alsobacter sp. KACC 23698</name>
    <dbReference type="NCBI Taxonomy" id="3149229"/>
    <lineage>
        <taxon>Bacteria</taxon>
        <taxon>Pseudomonadati</taxon>
        <taxon>Pseudomonadota</taxon>
        <taxon>Alphaproteobacteria</taxon>
        <taxon>Hyphomicrobiales</taxon>
        <taxon>Alsobacteraceae</taxon>
        <taxon>Alsobacter</taxon>
    </lineage>
</organism>
<dbReference type="InterPro" id="IPR000792">
    <property type="entry name" value="Tscrpt_reg_LuxR_C"/>
</dbReference>
<keyword evidence="1" id="KW-0805">Transcription regulation</keyword>
<evidence type="ECO:0000256" key="2">
    <source>
        <dbReference type="ARBA" id="ARBA00023125"/>
    </source>
</evidence>
<dbReference type="PANTHER" id="PTHR44688">
    <property type="entry name" value="DNA-BINDING TRANSCRIPTIONAL ACTIVATOR DEVR_DOSR"/>
    <property type="match status" value="1"/>
</dbReference>
<dbReference type="PROSITE" id="PS50043">
    <property type="entry name" value="HTH_LUXR_2"/>
    <property type="match status" value="1"/>
</dbReference>
<reference evidence="5" key="1">
    <citation type="submission" date="2024-05" db="EMBL/GenBank/DDBJ databases">
        <authorList>
            <person name="Kim S."/>
            <person name="Heo J."/>
            <person name="Choi H."/>
            <person name="Choi Y."/>
            <person name="Kwon S.-W."/>
            <person name="Kim Y."/>
        </authorList>
    </citation>
    <scope>NUCLEOTIDE SEQUENCE</scope>
    <source>
        <strain evidence="5">KACC 23698</strain>
    </source>
</reference>
<dbReference type="InterPro" id="IPR036388">
    <property type="entry name" value="WH-like_DNA-bd_sf"/>
</dbReference>
<evidence type="ECO:0000313" key="5">
    <source>
        <dbReference type="EMBL" id="XBO38336.1"/>
    </source>
</evidence>
<sequence>MLVLRSPEPDLHTPIATAARLYALTITEVQVLKHIVEGQSLGEAAAVLGIARSTVKTHVDALYAKCGVNSRARLAATIAGLISPVSASP</sequence>